<sequence>MISTFIFDLGGVVLSRGLWDFRAYLEKTYSLSEKKVFDVFINKYYKPYFSGELSEIDFWEHIKKDLNINEDYKVLKNELLGFFILNEDVVGLINKLRKKGYKTCLLSDQTKDWWPILDKNIPYLYILMKLLFQQK</sequence>
<gene>
    <name evidence="1" type="ORF">COV57_03375</name>
</gene>
<dbReference type="InterPro" id="IPR023214">
    <property type="entry name" value="HAD_sf"/>
</dbReference>
<dbReference type="InterPro" id="IPR036412">
    <property type="entry name" value="HAD-like_sf"/>
</dbReference>
<evidence type="ECO:0000313" key="2">
    <source>
        <dbReference type="Proteomes" id="UP000229893"/>
    </source>
</evidence>
<reference evidence="1 2" key="1">
    <citation type="submission" date="2017-09" db="EMBL/GenBank/DDBJ databases">
        <title>Depth-based differentiation of microbial function through sediment-hosted aquifers and enrichment of novel symbionts in the deep terrestrial subsurface.</title>
        <authorList>
            <person name="Probst A.J."/>
            <person name="Ladd B."/>
            <person name="Jarett J.K."/>
            <person name="Geller-Mcgrath D.E."/>
            <person name="Sieber C.M."/>
            <person name="Emerson J.B."/>
            <person name="Anantharaman K."/>
            <person name="Thomas B.C."/>
            <person name="Malmstrom R."/>
            <person name="Stieglmeier M."/>
            <person name="Klingl A."/>
            <person name="Woyke T."/>
            <person name="Ryan C.M."/>
            <person name="Banfield J.F."/>
        </authorList>
    </citation>
    <scope>NUCLEOTIDE SEQUENCE [LARGE SCALE GENOMIC DNA]</scope>
    <source>
        <strain evidence="1">CG11_big_fil_rev_8_21_14_0_20_35_14</strain>
    </source>
</reference>
<evidence type="ECO:0008006" key="3">
    <source>
        <dbReference type="Google" id="ProtNLM"/>
    </source>
</evidence>
<dbReference type="Gene3D" id="3.40.50.1000">
    <property type="entry name" value="HAD superfamily/HAD-like"/>
    <property type="match status" value="1"/>
</dbReference>
<comment type="caution">
    <text evidence="1">The sequence shown here is derived from an EMBL/GenBank/DDBJ whole genome shotgun (WGS) entry which is preliminary data.</text>
</comment>
<organism evidence="1 2">
    <name type="scientific">Candidatus Liptonbacteria bacterium CG11_big_fil_rev_8_21_14_0_20_35_14</name>
    <dbReference type="NCBI Taxonomy" id="1974634"/>
    <lineage>
        <taxon>Bacteria</taxon>
        <taxon>Candidatus Liptoniibacteriota</taxon>
    </lineage>
</organism>
<evidence type="ECO:0000313" key="1">
    <source>
        <dbReference type="EMBL" id="PIR04634.1"/>
    </source>
</evidence>
<dbReference type="Proteomes" id="UP000229893">
    <property type="component" value="Unassembled WGS sequence"/>
</dbReference>
<dbReference type="AlphaFoldDB" id="A0A2H0N6W1"/>
<accession>A0A2H0N6W1</accession>
<dbReference type="SUPFAM" id="SSF56784">
    <property type="entry name" value="HAD-like"/>
    <property type="match status" value="1"/>
</dbReference>
<proteinExistence type="predicted"/>
<protein>
    <recommendedName>
        <fullName evidence="3">HAD family hydrolase</fullName>
    </recommendedName>
</protein>
<dbReference type="EMBL" id="PCWO01000049">
    <property type="protein sequence ID" value="PIR04634.1"/>
    <property type="molecule type" value="Genomic_DNA"/>
</dbReference>
<name>A0A2H0N6W1_9BACT</name>